<dbReference type="PROSITE" id="PS01130">
    <property type="entry name" value="SLC26A"/>
    <property type="match status" value="1"/>
</dbReference>
<organism evidence="7 8">
    <name type="scientific">Ataeniobius toweri</name>
    <dbReference type="NCBI Taxonomy" id="208326"/>
    <lineage>
        <taxon>Eukaryota</taxon>
        <taxon>Metazoa</taxon>
        <taxon>Chordata</taxon>
        <taxon>Craniata</taxon>
        <taxon>Vertebrata</taxon>
        <taxon>Euteleostomi</taxon>
        <taxon>Actinopterygii</taxon>
        <taxon>Neopterygii</taxon>
        <taxon>Teleostei</taxon>
        <taxon>Neoteleostei</taxon>
        <taxon>Acanthomorphata</taxon>
        <taxon>Ovalentaria</taxon>
        <taxon>Atherinomorphae</taxon>
        <taxon>Cyprinodontiformes</taxon>
        <taxon>Goodeidae</taxon>
        <taxon>Ataeniobius</taxon>
    </lineage>
</organism>
<dbReference type="Pfam" id="PF00916">
    <property type="entry name" value="Sulfate_transp"/>
    <property type="match status" value="1"/>
</dbReference>
<comment type="caution">
    <text evidence="7">The sequence shown here is derived from an EMBL/GenBank/DDBJ whole genome shotgun (WGS) entry which is preliminary data.</text>
</comment>
<reference evidence="7 8" key="1">
    <citation type="submission" date="2021-07" db="EMBL/GenBank/DDBJ databases">
        <authorList>
            <person name="Palmer J.M."/>
        </authorList>
    </citation>
    <scope>NUCLEOTIDE SEQUENCE [LARGE SCALE GENOMIC DNA]</scope>
    <source>
        <strain evidence="7 8">AT_MEX2019</strain>
        <tissue evidence="7">Muscle</tissue>
    </source>
</reference>
<dbReference type="InterPro" id="IPR011547">
    <property type="entry name" value="SLC26A/SulP_dom"/>
</dbReference>
<keyword evidence="2 5" id="KW-0812">Transmembrane</keyword>
<feature type="transmembrane region" description="Helical" evidence="5">
    <location>
        <begin position="175"/>
        <end position="195"/>
    </location>
</feature>
<feature type="domain" description="SLC26A/SulP transporter" evidence="6">
    <location>
        <begin position="74"/>
        <end position="207"/>
    </location>
</feature>
<evidence type="ECO:0000313" key="7">
    <source>
        <dbReference type="EMBL" id="MED6243481.1"/>
    </source>
</evidence>
<dbReference type="InterPro" id="IPR001902">
    <property type="entry name" value="SLC26A/SulP_fam"/>
</dbReference>
<keyword evidence="8" id="KW-1185">Reference proteome</keyword>
<evidence type="ECO:0000256" key="4">
    <source>
        <dbReference type="ARBA" id="ARBA00023136"/>
    </source>
</evidence>
<evidence type="ECO:0000313" key="8">
    <source>
        <dbReference type="Proteomes" id="UP001345963"/>
    </source>
</evidence>
<feature type="transmembrane region" description="Helical" evidence="5">
    <location>
        <begin position="202"/>
        <end position="221"/>
    </location>
</feature>
<protein>
    <recommendedName>
        <fullName evidence="6">SLC26A/SulP transporter domain-containing protein</fullName>
    </recommendedName>
</protein>
<feature type="transmembrane region" description="Helical" evidence="5">
    <location>
        <begin position="73"/>
        <end position="102"/>
    </location>
</feature>
<accession>A0ABU7B0G8</accession>
<dbReference type="EMBL" id="JAHUTI010033966">
    <property type="protein sequence ID" value="MED6243481.1"/>
    <property type="molecule type" value="Genomic_DNA"/>
</dbReference>
<evidence type="ECO:0000259" key="6">
    <source>
        <dbReference type="Pfam" id="PF00916"/>
    </source>
</evidence>
<evidence type="ECO:0000256" key="5">
    <source>
        <dbReference type="SAM" id="Phobius"/>
    </source>
</evidence>
<name>A0ABU7B0G8_9TELE</name>
<evidence type="ECO:0000256" key="2">
    <source>
        <dbReference type="ARBA" id="ARBA00022692"/>
    </source>
</evidence>
<feature type="transmembrane region" description="Helical" evidence="5">
    <location>
        <begin position="150"/>
        <end position="169"/>
    </location>
</feature>
<proteinExistence type="predicted"/>
<evidence type="ECO:0000256" key="3">
    <source>
        <dbReference type="ARBA" id="ARBA00022989"/>
    </source>
</evidence>
<comment type="subcellular location">
    <subcellularLocation>
        <location evidence="1">Membrane</location>
        <topology evidence="1">Multi-pass membrane protein</topology>
    </subcellularLocation>
</comment>
<evidence type="ECO:0000256" key="1">
    <source>
        <dbReference type="ARBA" id="ARBA00004141"/>
    </source>
</evidence>
<sequence>MRKSLYLCSDTIPRSVSAGSEWLECSVIVLGTDLTHMQGTPRRICQVKYFTEDKQKLEALIRGRKQLKEKWRVGLAFSLLASLPPSYGLYTAFFPMLTYFFLGTSRHISVGSFPVLSLMVGAVVTRLVPEDGPHANITDFEGLTQDQRRVLVASSVTFLMGIFQLAMGVLQVGFIVVYLSDTLVSGFTTAAAIHIMVSQLKFVLGLSVLGINGPLAIIYVSPTFD</sequence>
<keyword evidence="3 5" id="KW-1133">Transmembrane helix</keyword>
<gene>
    <name evidence="7" type="ORF">ATANTOWER_020924</name>
</gene>
<keyword evidence="4 5" id="KW-0472">Membrane</keyword>
<dbReference type="PANTHER" id="PTHR11814">
    <property type="entry name" value="SULFATE TRANSPORTER"/>
    <property type="match status" value="1"/>
</dbReference>
<feature type="transmembrane region" description="Helical" evidence="5">
    <location>
        <begin position="108"/>
        <end position="129"/>
    </location>
</feature>
<dbReference type="Proteomes" id="UP001345963">
    <property type="component" value="Unassembled WGS sequence"/>
</dbReference>
<dbReference type="InterPro" id="IPR018045">
    <property type="entry name" value="S04_transporter_CS"/>
</dbReference>